<keyword evidence="4" id="KW-1185">Reference proteome</keyword>
<dbReference type="SUPFAM" id="SSF49899">
    <property type="entry name" value="Concanavalin A-like lectins/glucanases"/>
    <property type="match status" value="1"/>
</dbReference>
<dbReference type="OrthoDB" id="8885070at2"/>
<evidence type="ECO:0000256" key="1">
    <source>
        <dbReference type="ARBA" id="ARBA00005519"/>
    </source>
</evidence>
<dbReference type="InterPro" id="IPR013319">
    <property type="entry name" value="GH11/12"/>
</dbReference>
<dbReference type="InterPro" id="IPR002594">
    <property type="entry name" value="GH12"/>
</dbReference>
<name>A0A5B8W930_9SPHI</name>
<proteinExistence type="inferred from homology"/>
<dbReference type="KEGG" id="mgk:FSB76_16685"/>
<dbReference type="PROSITE" id="PS51257">
    <property type="entry name" value="PROKAR_LIPOPROTEIN"/>
    <property type="match status" value="1"/>
</dbReference>
<dbReference type="NCBIfam" id="NF004860">
    <property type="entry name" value="PRK06215.1"/>
    <property type="match status" value="1"/>
</dbReference>
<dbReference type="GO" id="GO:0008810">
    <property type="term" value="F:cellulase activity"/>
    <property type="evidence" value="ECO:0007669"/>
    <property type="project" value="InterPro"/>
</dbReference>
<dbReference type="AlphaFoldDB" id="A0A5B8W930"/>
<dbReference type="InterPro" id="IPR013320">
    <property type="entry name" value="ConA-like_dom_sf"/>
</dbReference>
<keyword evidence="2" id="KW-0624">Polysaccharide degradation</keyword>
<dbReference type="EMBL" id="CP042437">
    <property type="protein sequence ID" value="QEC80520.1"/>
    <property type="molecule type" value="Genomic_DNA"/>
</dbReference>
<dbReference type="GO" id="GO:0000272">
    <property type="term" value="P:polysaccharide catabolic process"/>
    <property type="evidence" value="ECO:0007669"/>
    <property type="project" value="UniProtKB-KW"/>
</dbReference>
<comment type="similarity">
    <text evidence="1 2">Belongs to the glycosyl hydrolase 12 (cellulase H) family.</text>
</comment>
<evidence type="ECO:0000256" key="2">
    <source>
        <dbReference type="RuleBase" id="RU361163"/>
    </source>
</evidence>
<reference evidence="3 4" key="1">
    <citation type="journal article" date="2013" name="J. Microbiol.">
        <title>Mucilaginibacter ginsenosidivorax sp. nov., with ginsenoside converting activity isolated from sediment.</title>
        <authorList>
            <person name="Kim J.K."/>
            <person name="Choi T.E."/>
            <person name="Liu Q.M."/>
            <person name="Park H.Y."/>
            <person name="Yi T.H."/>
            <person name="Yoon M.H."/>
            <person name="Kim S.C."/>
            <person name="Im W.T."/>
        </authorList>
    </citation>
    <scope>NUCLEOTIDE SEQUENCE [LARGE SCALE GENOMIC DNA]</scope>
    <source>
        <strain evidence="3 4">KHI28</strain>
    </source>
</reference>
<gene>
    <name evidence="3" type="ORF">FSB76_16685</name>
</gene>
<evidence type="ECO:0000313" key="3">
    <source>
        <dbReference type="EMBL" id="QEC80520.1"/>
    </source>
</evidence>
<keyword evidence="2" id="KW-0119">Carbohydrate metabolism</keyword>
<dbReference type="Proteomes" id="UP000321362">
    <property type="component" value="Chromosome"/>
</dbReference>
<dbReference type="Pfam" id="PF01670">
    <property type="entry name" value="Glyco_hydro_12"/>
    <property type="match status" value="1"/>
</dbReference>
<protein>
    <submittedName>
        <fullName evidence="3">Glycosyl hydrolase</fullName>
    </submittedName>
</protein>
<evidence type="ECO:0000313" key="4">
    <source>
        <dbReference type="Proteomes" id="UP000321362"/>
    </source>
</evidence>
<keyword evidence="2 3" id="KW-0378">Hydrolase</keyword>
<organism evidence="3 4">
    <name type="scientific">Mucilaginibacter ginsenosidivorax</name>
    <dbReference type="NCBI Taxonomy" id="862126"/>
    <lineage>
        <taxon>Bacteria</taxon>
        <taxon>Pseudomonadati</taxon>
        <taxon>Bacteroidota</taxon>
        <taxon>Sphingobacteriia</taxon>
        <taxon>Sphingobacteriales</taxon>
        <taxon>Sphingobacteriaceae</taxon>
        <taxon>Mucilaginibacter</taxon>
    </lineage>
</organism>
<dbReference type="PANTHER" id="PTHR34002">
    <property type="entry name" value="BLR1656 PROTEIN"/>
    <property type="match status" value="1"/>
</dbReference>
<sequence length="257" mass="27368">MKKHVVLFIAVAGLALGCKKNNAELPTATEAQVKANWSSSAAYGSWSNGGYTVYNDVWGSGAGAQNIWANSYSNWGVWANHPNTGGIKSYPNSTKYVGVALSSLNSCTSSANFTVPSSGAWEATYDIWDSGNQNETMLWLNYTGSSSGSGNVKPISYNYNASGAAVPVYTNVSVGGHTWNVFRGNNGSNNVYSFLRTSNTSSATVDVKAIQTWIKNKGWFGNITLGNVQFGFEITSSYGTNGGGLNFTCNSYSVSYN</sequence>
<accession>A0A5B8W930</accession>
<dbReference type="PANTHER" id="PTHR34002:SF9">
    <property type="entry name" value="XYLOGLUCAN-SPECIFIC ENDO-BETA-1,4-GLUCANASE A"/>
    <property type="match status" value="1"/>
</dbReference>
<keyword evidence="2" id="KW-0326">Glycosidase</keyword>
<dbReference type="Gene3D" id="2.60.120.180">
    <property type="match status" value="1"/>
</dbReference>